<dbReference type="OrthoDB" id="9778774at2"/>
<evidence type="ECO:0000313" key="6">
    <source>
        <dbReference type="EMBL" id="SFG17824.1"/>
    </source>
</evidence>
<evidence type="ECO:0000259" key="5">
    <source>
        <dbReference type="PROSITE" id="PS50931"/>
    </source>
</evidence>
<evidence type="ECO:0000256" key="3">
    <source>
        <dbReference type="ARBA" id="ARBA00023125"/>
    </source>
</evidence>
<dbReference type="GO" id="GO:0003700">
    <property type="term" value="F:DNA-binding transcription factor activity"/>
    <property type="evidence" value="ECO:0007669"/>
    <property type="project" value="InterPro"/>
</dbReference>
<dbReference type="SUPFAM" id="SSF46785">
    <property type="entry name" value="Winged helix' DNA-binding domain"/>
    <property type="match status" value="1"/>
</dbReference>
<evidence type="ECO:0000313" key="7">
    <source>
        <dbReference type="Proteomes" id="UP000182135"/>
    </source>
</evidence>
<dbReference type="InterPro" id="IPR005119">
    <property type="entry name" value="LysR_subst-bd"/>
</dbReference>
<dbReference type="PANTHER" id="PTHR30126">
    <property type="entry name" value="HTH-TYPE TRANSCRIPTIONAL REGULATOR"/>
    <property type="match status" value="1"/>
</dbReference>
<dbReference type="PROSITE" id="PS50931">
    <property type="entry name" value="HTH_LYSR"/>
    <property type="match status" value="1"/>
</dbReference>
<comment type="similarity">
    <text evidence="1">Belongs to the LysR transcriptional regulatory family.</text>
</comment>
<dbReference type="FunFam" id="1.10.10.10:FF:000001">
    <property type="entry name" value="LysR family transcriptional regulator"/>
    <property type="match status" value="1"/>
</dbReference>
<keyword evidence="7" id="KW-1185">Reference proteome</keyword>
<gene>
    <name evidence="6" type="ORF">SAMN04487885_13120</name>
</gene>
<keyword evidence="2" id="KW-0805">Transcription regulation</keyword>
<dbReference type="Gene3D" id="1.10.10.10">
    <property type="entry name" value="Winged helix-like DNA-binding domain superfamily/Winged helix DNA-binding domain"/>
    <property type="match status" value="1"/>
</dbReference>
<dbReference type="Pfam" id="PF03466">
    <property type="entry name" value="LysR_substrate"/>
    <property type="match status" value="1"/>
</dbReference>
<accession>A0A1I2PP56</accession>
<dbReference type="SUPFAM" id="SSF53850">
    <property type="entry name" value="Periplasmic binding protein-like II"/>
    <property type="match status" value="1"/>
</dbReference>
<dbReference type="STRING" id="1529.SAMN04487885_13120"/>
<dbReference type="EMBL" id="FOOE01000031">
    <property type="protein sequence ID" value="SFG17824.1"/>
    <property type="molecule type" value="Genomic_DNA"/>
</dbReference>
<dbReference type="PRINTS" id="PR00039">
    <property type="entry name" value="HTHLYSR"/>
</dbReference>
<reference evidence="6 7" key="1">
    <citation type="submission" date="2016-10" db="EMBL/GenBank/DDBJ databases">
        <authorList>
            <person name="de Groot N.N."/>
        </authorList>
    </citation>
    <scope>NUCLEOTIDE SEQUENCE [LARGE SCALE GENOMIC DNA]</scope>
    <source>
        <strain evidence="6 7">NLAE-zl-G419</strain>
    </source>
</reference>
<evidence type="ECO:0000256" key="4">
    <source>
        <dbReference type="ARBA" id="ARBA00023163"/>
    </source>
</evidence>
<proteinExistence type="inferred from homology"/>
<dbReference type="CDD" id="cd05466">
    <property type="entry name" value="PBP2_LTTR_substrate"/>
    <property type="match status" value="1"/>
</dbReference>
<dbReference type="Pfam" id="PF00126">
    <property type="entry name" value="HTH_1"/>
    <property type="match status" value="1"/>
</dbReference>
<evidence type="ECO:0000256" key="1">
    <source>
        <dbReference type="ARBA" id="ARBA00009437"/>
    </source>
</evidence>
<dbReference type="InterPro" id="IPR000847">
    <property type="entry name" value="LysR_HTH_N"/>
</dbReference>
<protein>
    <submittedName>
        <fullName evidence="6">DNA-binding transcriptional regulator, LysR family</fullName>
    </submittedName>
</protein>
<organism evidence="6 7">
    <name type="scientific">Clostridium cadaveris</name>
    <dbReference type="NCBI Taxonomy" id="1529"/>
    <lineage>
        <taxon>Bacteria</taxon>
        <taxon>Bacillati</taxon>
        <taxon>Bacillota</taxon>
        <taxon>Clostridia</taxon>
        <taxon>Eubacteriales</taxon>
        <taxon>Clostridiaceae</taxon>
        <taxon>Clostridium</taxon>
    </lineage>
</organism>
<dbReference type="InterPro" id="IPR036388">
    <property type="entry name" value="WH-like_DNA-bd_sf"/>
</dbReference>
<dbReference type="PANTHER" id="PTHR30126:SF64">
    <property type="entry name" value="HTH-TYPE TRANSCRIPTIONAL REGULATOR CITR"/>
    <property type="match status" value="1"/>
</dbReference>
<keyword evidence="4" id="KW-0804">Transcription</keyword>
<dbReference type="AlphaFoldDB" id="A0A1I2PP56"/>
<dbReference type="Gene3D" id="3.40.190.290">
    <property type="match status" value="1"/>
</dbReference>
<dbReference type="GO" id="GO:0000976">
    <property type="term" value="F:transcription cis-regulatory region binding"/>
    <property type="evidence" value="ECO:0007669"/>
    <property type="project" value="TreeGrafter"/>
</dbReference>
<sequence length="297" mass="33881">MASKLDLYKVFCMVGKHKSFSKAAKELYMTQPAVSQSIMQLEDELEIRLFTRTSKGVILTNEGKLIYEYANSAINLINTGEEKLLEARNLLIGDLKIGVGDTISKYFLMPYLEEFHKRYPNIKFKIINATTLELCSIVKSGEIDIAICNLPITDSALETKQCMEIQDIFVCGEKYKNKFQKPISFKELSKFPLILLESKSLSRQYIEKYLLSNGISINPEIELGSYDLLLEFTKINLGIACVIREFSKEYLEKNIIYEVSLKASIPKRSIGICFLKSVPLSPASTKFLEIFDERLEN</sequence>
<evidence type="ECO:0000256" key="2">
    <source>
        <dbReference type="ARBA" id="ARBA00023015"/>
    </source>
</evidence>
<feature type="domain" description="HTH lysR-type" evidence="5">
    <location>
        <begin position="1"/>
        <end position="60"/>
    </location>
</feature>
<dbReference type="eggNOG" id="COG0583">
    <property type="taxonomic scope" value="Bacteria"/>
</dbReference>
<dbReference type="Proteomes" id="UP000182135">
    <property type="component" value="Unassembled WGS sequence"/>
</dbReference>
<dbReference type="InterPro" id="IPR036390">
    <property type="entry name" value="WH_DNA-bd_sf"/>
</dbReference>
<keyword evidence="3 6" id="KW-0238">DNA-binding</keyword>
<name>A0A1I2PP56_9CLOT</name>
<dbReference type="RefSeq" id="WP_074846495.1">
    <property type="nucleotide sequence ID" value="NZ_FOOE01000031.1"/>
</dbReference>